<dbReference type="Gene3D" id="1.10.10.10">
    <property type="entry name" value="Winged helix-like DNA-binding domain superfamily/Winged helix DNA-binding domain"/>
    <property type="match status" value="1"/>
</dbReference>
<dbReference type="EMBL" id="JBIQWL010000017">
    <property type="protein sequence ID" value="MFH8253156.1"/>
    <property type="molecule type" value="Genomic_DNA"/>
</dbReference>
<evidence type="ECO:0000256" key="4">
    <source>
        <dbReference type="ARBA" id="ARBA00023163"/>
    </source>
</evidence>
<dbReference type="Gene3D" id="3.40.190.10">
    <property type="entry name" value="Periplasmic binding protein-like II"/>
    <property type="match status" value="2"/>
</dbReference>
<dbReference type="InterPro" id="IPR036388">
    <property type="entry name" value="WH-like_DNA-bd_sf"/>
</dbReference>
<dbReference type="Pfam" id="PF00126">
    <property type="entry name" value="HTH_1"/>
    <property type="match status" value="1"/>
</dbReference>
<evidence type="ECO:0000256" key="2">
    <source>
        <dbReference type="ARBA" id="ARBA00023015"/>
    </source>
</evidence>
<evidence type="ECO:0000313" key="7">
    <source>
        <dbReference type="Proteomes" id="UP001610861"/>
    </source>
</evidence>
<organism evidence="6 7">
    <name type="scientific">Microbacterium alkaliflavum</name>
    <dbReference type="NCBI Taxonomy" id="3248839"/>
    <lineage>
        <taxon>Bacteria</taxon>
        <taxon>Bacillati</taxon>
        <taxon>Actinomycetota</taxon>
        <taxon>Actinomycetes</taxon>
        <taxon>Micrococcales</taxon>
        <taxon>Microbacteriaceae</taxon>
        <taxon>Microbacterium</taxon>
    </lineage>
</organism>
<dbReference type="PRINTS" id="PR00039">
    <property type="entry name" value="HTHLYSR"/>
</dbReference>
<keyword evidence="4" id="KW-0804">Transcription</keyword>
<dbReference type="PROSITE" id="PS50931">
    <property type="entry name" value="HTH_LYSR"/>
    <property type="match status" value="1"/>
</dbReference>
<dbReference type="InterPro" id="IPR000847">
    <property type="entry name" value="LysR_HTH_N"/>
</dbReference>
<dbReference type="PANTHER" id="PTHR30118">
    <property type="entry name" value="HTH-TYPE TRANSCRIPTIONAL REGULATOR LEUO-RELATED"/>
    <property type="match status" value="1"/>
</dbReference>
<comment type="similarity">
    <text evidence="1">Belongs to the LysR transcriptional regulatory family.</text>
</comment>
<dbReference type="Pfam" id="PF03466">
    <property type="entry name" value="LysR_substrate"/>
    <property type="match status" value="1"/>
</dbReference>
<gene>
    <name evidence="6" type="ORF">ACH3VR_22505</name>
</gene>
<dbReference type="PANTHER" id="PTHR30118:SF15">
    <property type="entry name" value="TRANSCRIPTIONAL REGULATORY PROTEIN"/>
    <property type="match status" value="1"/>
</dbReference>
<accession>A0ABW7QER1</accession>
<evidence type="ECO:0000259" key="5">
    <source>
        <dbReference type="PROSITE" id="PS50931"/>
    </source>
</evidence>
<keyword evidence="2" id="KW-0805">Transcription regulation</keyword>
<keyword evidence="7" id="KW-1185">Reference proteome</keyword>
<dbReference type="SUPFAM" id="SSF53850">
    <property type="entry name" value="Periplasmic binding protein-like II"/>
    <property type="match status" value="1"/>
</dbReference>
<dbReference type="SUPFAM" id="SSF46785">
    <property type="entry name" value="Winged helix' DNA-binding domain"/>
    <property type="match status" value="1"/>
</dbReference>
<dbReference type="InterPro" id="IPR050389">
    <property type="entry name" value="LysR-type_TF"/>
</dbReference>
<dbReference type="RefSeq" id="WP_397558582.1">
    <property type="nucleotide sequence ID" value="NZ_JBIQWL010000017.1"/>
</dbReference>
<dbReference type="Proteomes" id="UP001610861">
    <property type="component" value="Unassembled WGS sequence"/>
</dbReference>
<dbReference type="InterPro" id="IPR005119">
    <property type="entry name" value="LysR_subst-bd"/>
</dbReference>
<keyword evidence="3" id="KW-0238">DNA-binding</keyword>
<comment type="caution">
    <text evidence="6">The sequence shown here is derived from an EMBL/GenBank/DDBJ whole genome shotgun (WGS) entry which is preliminary data.</text>
</comment>
<name>A0ABW7QER1_9MICO</name>
<reference evidence="6 7" key="1">
    <citation type="submission" date="2024-09" db="EMBL/GenBank/DDBJ databases">
        <authorList>
            <person name="Pan X."/>
        </authorList>
    </citation>
    <scope>NUCLEOTIDE SEQUENCE [LARGE SCALE GENOMIC DNA]</scope>
    <source>
        <strain evidence="6 7">B2969</strain>
    </source>
</reference>
<evidence type="ECO:0000256" key="1">
    <source>
        <dbReference type="ARBA" id="ARBA00009437"/>
    </source>
</evidence>
<proteinExistence type="inferred from homology"/>
<feature type="domain" description="HTH lysR-type" evidence="5">
    <location>
        <begin position="1"/>
        <end position="58"/>
    </location>
</feature>
<evidence type="ECO:0000256" key="3">
    <source>
        <dbReference type="ARBA" id="ARBA00023125"/>
    </source>
</evidence>
<protein>
    <submittedName>
        <fullName evidence="6">LysR family transcriptional regulator</fullName>
    </submittedName>
</protein>
<sequence length="315" mass="34628">MDLNLVRVFVSVFETRSLTLSSQRLHVTQSAVSQSLRRLRETLDDPLFERAGGEMRPTALAEAIADDFREALAKIDGVVESTHGFSASTSDRRFRIALSELGEIGWLPEIFERVHKEAPRVEIEVVALAPAQVSEWLSRGIVDLAISPAELSGAFERRVVKREGYSVVMSTINRWAALPLTTETYAALPHAAVTSDSGAPLIDVARERAGITVTPIVTVQHFAALPRLITESTELVATIPEAIARGWATTWPLAVHPVPFEMAPIELRLYRRSATHHTGAIDWLFATVARALEGTPAEFSTIHAEQEPDARSPGW</sequence>
<dbReference type="InterPro" id="IPR036390">
    <property type="entry name" value="WH_DNA-bd_sf"/>
</dbReference>
<evidence type="ECO:0000313" key="6">
    <source>
        <dbReference type="EMBL" id="MFH8253156.1"/>
    </source>
</evidence>